<dbReference type="Pfam" id="PF02470">
    <property type="entry name" value="MlaD"/>
    <property type="match status" value="1"/>
</dbReference>
<evidence type="ECO:0000313" key="4">
    <source>
        <dbReference type="EMBL" id="CRZ15104.1"/>
    </source>
</evidence>
<dbReference type="InterPro" id="IPR003399">
    <property type="entry name" value="Mce/MlaD"/>
</dbReference>
<dbReference type="AlphaFoldDB" id="A0A0H5S221"/>
<dbReference type="STRING" id="146018.BN2156_01962"/>
<evidence type="ECO:0000256" key="1">
    <source>
        <dbReference type="SAM" id="MobiDB-lite"/>
    </source>
</evidence>
<dbReference type="PANTHER" id="PTHR33371:SF4">
    <property type="entry name" value="INTERMEMBRANE PHOSPHOLIPID TRANSPORT SYSTEM BINDING PROTEIN MLAD"/>
    <property type="match status" value="1"/>
</dbReference>
<proteinExistence type="predicted"/>
<dbReference type="NCBIfam" id="TIGR00996">
    <property type="entry name" value="Mtu_fam_mce"/>
    <property type="match status" value="1"/>
</dbReference>
<dbReference type="Pfam" id="PF11887">
    <property type="entry name" value="Mce4_CUP1"/>
    <property type="match status" value="1"/>
</dbReference>
<gene>
    <name evidence="4" type="ORF">BN2156_01962</name>
</gene>
<keyword evidence="5" id="KW-1185">Reference proteome</keyword>
<evidence type="ECO:0000259" key="2">
    <source>
        <dbReference type="Pfam" id="PF02470"/>
    </source>
</evidence>
<dbReference type="InterPro" id="IPR052336">
    <property type="entry name" value="MlaD_Phospholipid_Transporter"/>
</dbReference>
<protein>
    <submittedName>
        <fullName evidence="4">Virulence factor Mce family protein</fullName>
    </submittedName>
</protein>
<sequence precursor="true">MMTTARIRWTAAVMLVALIAAASTWLARVTLFAPKTITAHFTHASAIYPGDQVRVSGVAVGTIDAIDPHGTQSTVTMRIDRQVPVPSNANAVIVAPNLVAARYIQLVPPSTPSTTVIDDGALIPIDRTAVPVDWDEVKQQLMRLATDLGPHNGVSTTSAARFVDSAANAMKGNGDKLRRTLAELSGVGRILADGSGNIADILENLQVFVSALKDSNVQIVQFQDRFATLTSTLDNSRSELDAALTNLSTVVGEVQNFISGTRDKASEQLQRLTNVTQTLVDHRKDLEQVLHVAPHALANTVNMFDPQLGSGTGAFVLTNFSSPVQFICSSIRAIANVTASETGKLCAQYLAPALNAANFNMLPFPINPFLAKSPPPEDLIYTEPGLMPGGAGPSPGPPETPPAVSAYGPAPANPLGLPDMLLPAEPAPAQPKPGTPQP</sequence>
<name>A0A0H5S221_9MYCO</name>
<dbReference type="RefSeq" id="WP_407661655.1">
    <property type="nucleotide sequence ID" value="NZ_CWKH01000001.1"/>
</dbReference>
<reference evidence="5" key="1">
    <citation type="submission" date="2015-07" db="EMBL/GenBank/DDBJ databases">
        <authorList>
            <person name="Urmite Genomes"/>
        </authorList>
    </citation>
    <scope>NUCLEOTIDE SEQUENCE [LARGE SCALE GENOMIC DNA]</scope>
    <source>
        <strain evidence="5">type strain: ATCC 49404</strain>
    </source>
</reference>
<dbReference type="EMBL" id="CWKH01000001">
    <property type="protein sequence ID" value="CRZ15104.1"/>
    <property type="molecule type" value="Genomic_DNA"/>
</dbReference>
<evidence type="ECO:0000313" key="5">
    <source>
        <dbReference type="Proteomes" id="UP000199147"/>
    </source>
</evidence>
<dbReference type="InterPro" id="IPR005693">
    <property type="entry name" value="Mce"/>
</dbReference>
<organism evidence="4 5">
    <name type="scientific">Mycolicibacterium neworleansense</name>
    <dbReference type="NCBI Taxonomy" id="146018"/>
    <lineage>
        <taxon>Bacteria</taxon>
        <taxon>Bacillati</taxon>
        <taxon>Actinomycetota</taxon>
        <taxon>Actinomycetes</taxon>
        <taxon>Mycobacteriales</taxon>
        <taxon>Mycobacteriaceae</taxon>
        <taxon>Mycolicibacterium</taxon>
    </lineage>
</organism>
<feature type="domain" description="Mammalian cell entry C-terminal" evidence="3">
    <location>
        <begin position="115"/>
        <end position="301"/>
    </location>
</feature>
<dbReference type="GO" id="GO:0005576">
    <property type="term" value="C:extracellular region"/>
    <property type="evidence" value="ECO:0007669"/>
    <property type="project" value="TreeGrafter"/>
</dbReference>
<dbReference type="InterPro" id="IPR024516">
    <property type="entry name" value="Mce_C"/>
</dbReference>
<evidence type="ECO:0000259" key="3">
    <source>
        <dbReference type="Pfam" id="PF11887"/>
    </source>
</evidence>
<feature type="compositionally biased region" description="Pro residues" evidence="1">
    <location>
        <begin position="425"/>
        <end position="438"/>
    </location>
</feature>
<dbReference type="PANTHER" id="PTHR33371">
    <property type="entry name" value="INTERMEMBRANE PHOSPHOLIPID TRANSPORT SYSTEM BINDING PROTEIN MLAD-RELATED"/>
    <property type="match status" value="1"/>
</dbReference>
<dbReference type="Proteomes" id="UP000199147">
    <property type="component" value="Unassembled WGS sequence"/>
</dbReference>
<accession>A0A0H5S221</accession>
<feature type="domain" description="Mce/MlaD" evidence="2">
    <location>
        <begin position="34"/>
        <end position="109"/>
    </location>
</feature>
<feature type="region of interest" description="Disordered" evidence="1">
    <location>
        <begin position="380"/>
        <end position="438"/>
    </location>
</feature>